<dbReference type="Pfam" id="PF00230">
    <property type="entry name" value="MIP"/>
    <property type="match status" value="1"/>
</dbReference>
<dbReference type="GO" id="GO:0015250">
    <property type="term" value="F:water channel activity"/>
    <property type="evidence" value="ECO:0007669"/>
    <property type="project" value="TreeGrafter"/>
</dbReference>
<dbReference type="PRINTS" id="PR00783">
    <property type="entry name" value="MINTRINSICP"/>
</dbReference>
<feature type="region of interest" description="Disordered" evidence="7">
    <location>
        <begin position="209"/>
        <end position="235"/>
    </location>
</feature>
<dbReference type="InterPro" id="IPR034294">
    <property type="entry name" value="Aquaporin_transptr"/>
</dbReference>
<protein>
    <recommendedName>
        <fullName evidence="12">Aquaporin</fullName>
    </recommendedName>
</protein>
<evidence type="ECO:0000256" key="5">
    <source>
        <dbReference type="ARBA" id="ARBA00023136"/>
    </source>
</evidence>
<dbReference type="GO" id="GO:0005886">
    <property type="term" value="C:plasma membrane"/>
    <property type="evidence" value="ECO:0007669"/>
    <property type="project" value="TreeGrafter"/>
</dbReference>
<evidence type="ECO:0008006" key="12">
    <source>
        <dbReference type="Google" id="ProtNLM"/>
    </source>
</evidence>
<keyword evidence="5 8" id="KW-0472">Membrane</keyword>
<dbReference type="Proteomes" id="UP000014760">
    <property type="component" value="Unassembled WGS sequence"/>
</dbReference>
<dbReference type="EMBL" id="KB306977">
    <property type="protein sequence ID" value="ELT99321.1"/>
    <property type="molecule type" value="Genomic_DNA"/>
</dbReference>
<evidence type="ECO:0000256" key="1">
    <source>
        <dbReference type="ARBA" id="ARBA00004141"/>
    </source>
</evidence>
<keyword evidence="11" id="KW-1185">Reference proteome</keyword>
<dbReference type="SUPFAM" id="SSF81338">
    <property type="entry name" value="Aquaporin-like"/>
    <property type="match status" value="1"/>
</dbReference>
<dbReference type="HOGENOM" id="CLU_1181179_0_0_1"/>
<dbReference type="Gene3D" id="1.20.1080.10">
    <property type="entry name" value="Glycerol uptake facilitator protein"/>
    <property type="match status" value="1"/>
</dbReference>
<organism evidence="9">
    <name type="scientific">Capitella teleta</name>
    <name type="common">Polychaete worm</name>
    <dbReference type="NCBI Taxonomy" id="283909"/>
    <lineage>
        <taxon>Eukaryota</taxon>
        <taxon>Metazoa</taxon>
        <taxon>Spiralia</taxon>
        <taxon>Lophotrochozoa</taxon>
        <taxon>Annelida</taxon>
        <taxon>Polychaeta</taxon>
        <taxon>Sedentaria</taxon>
        <taxon>Scolecida</taxon>
        <taxon>Capitellidae</taxon>
        <taxon>Capitella</taxon>
    </lineage>
</organism>
<accession>R7U6P5</accession>
<comment type="similarity">
    <text evidence="2 6">Belongs to the MIP/aquaporin (TC 1.A.8) family.</text>
</comment>
<feature type="transmembrane region" description="Helical" evidence="8">
    <location>
        <begin position="26"/>
        <end position="49"/>
    </location>
</feature>
<dbReference type="PANTHER" id="PTHR19139">
    <property type="entry name" value="AQUAPORIN TRANSPORTER"/>
    <property type="match status" value="1"/>
</dbReference>
<dbReference type="InterPro" id="IPR000425">
    <property type="entry name" value="MIP"/>
</dbReference>
<reference evidence="9 11" key="2">
    <citation type="journal article" date="2013" name="Nature">
        <title>Insights into bilaterian evolution from three spiralian genomes.</title>
        <authorList>
            <person name="Simakov O."/>
            <person name="Marletaz F."/>
            <person name="Cho S.J."/>
            <person name="Edsinger-Gonzales E."/>
            <person name="Havlak P."/>
            <person name="Hellsten U."/>
            <person name="Kuo D.H."/>
            <person name="Larsson T."/>
            <person name="Lv J."/>
            <person name="Arendt D."/>
            <person name="Savage R."/>
            <person name="Osoegawa K."/>
            <person name="de Jong P."/>
            <person name="Grimwood J."/>
            <person name="Chapman J.A."/>
            <person name="Shapiro H."/>
            <person name="Aerts A."/>
            <person name="Otillar R.P."/>
            <person name="Terry A.Y."/>
            <person name="Boore J.L."/>
            <person name="Grigoriev I.V."/>
            <person name="Lindberg D.R."/>
            <person name="Seaver E.C."/>
            <person name="Weisblat D.A."/>
            <person name="Putnam N.H."/>
            <person name="Rokhsar D.S."/>
        </authorList>
    </citation>
    <scope>NUCLEOTIDE SEQUENCE</scope>
    <source>
        <strain evidence="9 11">I ESC-2004</strain>
    </source>
</reference>
<proteinExistence type="inferred from homology"/>
<evidence type="ECO:0000256" key="4">
    <source>
        <dbReference type="ARBA" id="ARBA00022989"/>
    </source>
</evidence>
<feature type="transmembrane region" description="Helical" evidence="8">
    <location>
        <begin position="61"/>
        <end position="85"/>
    </location>
</feature>
<dbReference type="PANTHER" id="PTHR19139:SF199">
    <property type="entry name" value="MIP17260P"/>
    <property type="match status" value="1"/>
</dbReference>
<dbReference type="EMBL" id="AMQN01010075">
    <property type="status" value="NOT_ANNOTATED_CDS"/>
    <property type="molecule type" value="Genomic_DNA"/>
</dbReference>
<name>R7U6P5_CAPTE</name>
<dbReference type="EnsemblMetazoa" id="CapteT197140">
    <property type="protein sequence ID" value="CapteP197140"/>
    <property type="gene ID" value="CapteG197140"/>
</dbReference>
<reference evidence="10" key="3">
    <citation type="submission" date="2015-06" db="UniProtKB">
        <authorList>
            <consortium name="EnsemblMetazoa"/>
        </authorList>
    </citation>
    <scope>IDENTIFICATION</scope>
</reference>
<evidence type="ECO:0000313" key="11">
    <source>
        <dbReference type="Proteomes" id="UP000014760"/>
    </source>
</evidence>
<evidence type="ECO:0000256" key="7">
    <source>
        <dbReference type="SAM" id="MobiDB-lite"/>
    </source>
</evidence>
<keyword evidence="3 6" id="KW-0812">Transmembrane</keyword>
<reference evidence="11" key="1">
    <citation type="submission" date="2012-12" db="EMBL/GenBank/DDBJ databases">
        <authorList>
            <person name="Hellsten U."/>
            <person name="Grimwood J."/>
            <person name="Chapman J.A."/>
            <person name="Shapiro H."/>
            <person name="Aerts A."/>
            <person name="Otillar R.P."/>
            <person name="Terry A.Y."/>
            <person name="Boore J.L."/>
            <person name="Simakov O."/>
            <person name="Marletaz F."/>
            <person name="Cho S.-J."/>
            <person name="Edsinger-Gonzales E."/>
            <person name="Havlak P."/>
            <person name="Kuo D.-H."/>
            <person name="Larsson T."/>
            <person name="Lv J."/>
            <person name="Arendt D."/>
            <person name="Savage R."/>
            <person name="Osoegawa K."/>
            <person name="de Jong P."/>
            <person name="Lindberg D.R."/>
            <person name="Seaver E.C."/>
            <person name="Weisblat D.A."/>
            <person name="Putnam N.H."/>
            <person name="Grigoriev I.V."/>
            <person name="Rokhsar D.S."/>
        </authorList>
    </citation>
    <scope>NUCLEOTIDE SEQUENCE</scope>
    <source>
        <strain evidence="11">I ESC-2004</strain>
    </source>
</reference>
<evidence type="ECO:0000313" key="9">
    <source>
        <dbReference type="EMBL" id="ELT99321.1"/>
    </source>
</evidence>
<feature type="transmembrane region" description="Helical" evidence="8">
    <location>
        <begin position="105"/>
        <end position="127"/>
    </location>
</feature>
<feature type="transmembrane region" description="Helical" evidence="8">
    <location>
        <begin position="178"/>
        <end position="197"/>
    </location>
</feature>
<comment type="subcellular location">
    <subcellularLocation>
        <location evidence="1">Membrane</location>
        <topology evidence="1">Multi-pass membrane protein</topology>
    </subcellularLocation>
</comment>
<dbReference type="STRING" id="283909.R7U6P5"/>
<keyword evidence="4 8" id="KW-1133">Transmembrane helix</keyword>
<evidence type="ECO:0000256" key="2">
    <source>
        <dbReference type="ARBA" id="ARBA00006175"/>
    </source>
</evidence>
<dbReference type="InterPro" id="IPR023271">
    <property type="entry name" value="Aquaporin-like"/>
</dbReference>
<evidence type="ECO:0000256" key="8">
    <source>
        <dbReference type="SAM" id="Phobius"/>
    </source>
</evidence>
<evidence type="ECO:0000256" key="3">
    <source>
        <dbReference type="ARBA" id="ARBA00022692"/>
    </source>
</evidence>
<feature type="compositionally biased region" description="Basic and acidic residues" evidence="7">
    <location>
        <begin position="224"/>
        <end position="235"/>
    </location>
</feature>
<dbReference type="OMA" id="AHFISHR"/>
<evidence type="ECO:0000313" key="10">
    <source>
        <dbReference type="EnsemblMetazoa" id="CapteP197140"/>
    </source>
</evidence>
<keyword evidence="6" id="KW-0813">Transport</keyword>
<dbReference type="AlphaFoldDB" id="R7U6P5"/>
<gene>
    <name evidence="9" type="ORF">CAPTEDRAFT_197140</name>
</gene>
<sequence>MNAPSEQLAIKIMFGLTLGSLKDLKMWVGVLAEFFACFLMMFVIVFLQVNHENSSYIPSTFQTGMAVGVLVMVLVDVFGPISGGFVNPVATFSFFLDGRMPFFQAIFYISAQLSGTVAGCLLLGALIPYDMEFMPVIPQGGISALRSFVIEVVLSIVLFFTCLSVTDHKIRKVDDAVLYWAADYTGGVLAVIMYKILRFGLLYNKNQSNEAGDQSSSSQDTDETDIKDGTLDLKF</sequence>
<evidence type="ECO:0000256" key="6">
    <source>
        <dbReference type="RuleBase" id="RU000477"/>
    </source>
</evidence>
<feature type="transmembrane region" description="Helical" evidence="8">
    <location>
        <begin position="148"/>
        <end position="166"/>
    </location>
</feature>